<accession>A0ABR3FCE5</accession>
<proteinExistence type="predicted"/>
<organism evidence="3 4">
    <name type="scientific">Marasmius crinis-equi</name>
    <dbReference type="NCBI Taxonomy" id="585013"/>
    <lineage>
        <taxon>Eukaryota</taxon>
        <taxon>Fungi</taxon>
        <taxon>Dikarya</taxon>
        <taxon>Basidiomycota</taxon>
        <taxon>Agaricomycotina</taxon>
        <taxon>Agaricomycetes</taxon>
        <taxon>Agaricomycetidae</taxon>
        <taxon>Agaricales</taxon>
        <taxon>Marasmiineae</taxon>
        <taxon>Marasmiaceae</taxon>
        <taxon>Marasmius</taxon>
    </lineage>
</organism>
<feature type="transmembrane region" description="Helical" evidence="2">
    <location>
        <begin position="45"/>
        <end position="67"/>
    </location>
</feature>
<keyword evidence="4" id="KW-1185">Reference proteome</keyword>
<evidence type="ECO:0000256" key="1">
    <source>
        <dbReference type="SAM" id="MobiDB-lite"/>
    </source>
</evidence>
<keyword evidence="2" id="KW-0812">Transmembrane</keyword>
<dbReference type="Proteomes" id="UP001465976">
    <property type="component" value="Unassembled WGS sequence"/>
</dbReference>
<feature type="transmembrane region" description="Helical" evidence="2">
    <location>
        <begin position="20"/>
        <end position="38"/>
    </location>
</feature>
<dbReference type="EMBL" id="JBAHYK010000565">
    <property type="protein sequence ID" value="KAL0572932.1"/>
    <property type="molecule type" value="Genomic_DNA"/>
</dbReference>
<gene>
    <name evidence="3" type="ORF">V5O48_009045</name>
</gene>
<feature type="region of interest" description="Disordered" evidence="1">
    <location>
        <begin position="341"/>
        <end position="369"/>
    </location>
</feature>
<feature type="transmembrane region" description="Helical" evidence="2">
    <location>
        <begin position="273"/>
        <end position="292"/>
    </location>
</feature>
<keyword evidence="2" id="KW-1133">Transmembrane helix</keyword>
<feature type="transmembrane region" description="Helical" evidence="2">
    <location>
        <begin position="312"/>
        <end position="333"/>
    </location>
</feature>
<feature type="compositionally biased region" description="Polar residues" evidence="1">
    <location>
        <begin position="249"/>
        <end position="259"/>
    </location>
</feature>
<name>A0ABR3FCE5_9AGAR</name>
<evidence type="ECO:0000256" key="2">
    <source>
        <dbReference type="SAM" id="Phobius"/>
    </source>
</evidence>
<feature type="compositionally biased region" description="Low complexity" evidence="1">
    <location>
        <begin position="199"/>
        <end position="210"/>
    </location>
</feature>
<feature type="compositionally biased region" description="Basic residues" evidence="1">
    <location>
        <begin position="342"/>
        <end position="362"/>
    </location>
</feature>
<feature type="transmembrane region" description="Helical" evidence="2">
    <location>
        <begin position="73"/>
        <end position="94"/>
    </location>
</feature>
<evidence type="ECO:0000313" key="3">
    <source>
        <dbReference type="EMBL" id="KAL0572932.1"/>
    </source>
</evidence>
<feature type="region of interest" description="Disordered" evidence="1">
    <location>
        <begin position="198"/>
        <end position="270"/>
    </location>
</feature>
<feature type="transmembrane region" description="Helical" evidence="2">
    <location>
        <begin position="167"/>
        <end position="188"/>
    </location>
</feature>
<evidence type="ECO:0000313" key="4">
    <source>
        <dbReference type="Proteomes" id="UP001465976"/>
    </source>
</evidence>
<keyword evidence="2" id="KW-0472">Membrane</keyword>
<protein>
    <submittedName>
        <fullName evidence="3">Uncharacterized protein</fullName>
    </submittedName>
</protein>
<sequence>MGCANGTDYKFMDPDISGPGVRISFYLQTFFLVVLVNRSWQDAPLALWTCITMSLALTIAVIANLKFMTLLEVLQVCNLVWLANIGIFVSLASYSRQKAGSRKARMGRRFVDYRVKFGAMFQTMFSMVLTVVMWSRVESIGCLADQRDVQYVFFVWKVQAVGTGKHVGLAFSSLLLTLYVGLSLREVYSFYRNRRKRTSGSSASADTSTSEFKPISPPTPTSPGSQTPISPPPSAMAQRHSSPAIDTLAQATESSVNSAQHRRPKRRRWSSDNLDPMLVGILIIEFLVWTYFVVSCEELISKNDANDGEAAGFGQIVALVVVTPSLLSMIGAIRENGFGRLSVKKKNQNKKSRRGHRSRRRPNGISEMV</sequence>
<comment type="caution">
    <text evidence="3">The sequence shown here is derived from an EMBL/GenBank/DDBJ whole genome shotgun (WGS) entry which is preliminary data.</text>
</comment>
<feature type="transmembrane region" description="Helical" evidence="2">
    <location>
        <begin position="115"/>
        <end position="134"/>
    </location>
</feature>
<reference evidence="3 4" key="1">
    <citation type="submission" date="2024-02" db="EMBL/GenBank/DDBJ databases">
        <title>A draft genome for the cacao thread blight pathogen Marasmius crinis-equi.</title>
        <authorList>
            <person name="Cohen S.P."/>
            <person name="Baruah I.K."/>
            <person name="Amoako-Attah I."/>
            <person name="Bukari Y."/>
            <person name="Meinhardt L.W."/>
            <person name="Bailey B.A."/>
        </authorList>
    </citation>
    <scope>NUCLEOTIDE SEQUENCE [LARGE SCALE GENOMIC DNA]</scope>
    <source>
        <strain evidence="3 4">GH-76</strain>
    </source>
</reference>